<comment type="caution">
    <text evidence="7">The sequence shown here is derived from an EMBL/GenBank/DDBJ whole genome shotgun (WGS) entry which is preliminary data.</text>
</comment>
<keyword evidence="3 6" id="KW-0812">Transmembrane</keyword>
<keyword evidence="2" id="KW-1003">Cell membrane</keyword>
<feature type="transmembrane region" description="Helical" evidence="6">
    <location>
        <begin position="65"/>
        <end position="84"/>
    </location>
</feature>
<dbReference type="RefSeq" id="WP_377497787.1">
    <property type="nucleotide sequence ID" value="NZ_JBHMDO010000033.1"/>
</dbReference>
<evidence type="ECO:0000256" key="1">
    <source>
        <dbReference type="ARBA" id="ARBA00004651"/>
    </source>
</evidence>
<dbReference type="EMBL" id="JBHMDO010000033">
    <property type="protein sequence ID" value="MFB9328467.1"/>
    <property type="molecule type" value="Genomic_DNA"/>
</dbReference>
<keyword evidence="8" id="KW-1185">Reference proteome</keyword>
<comment type="subcellular location">
    <subcellularLocation>
        <location evidence="1">Cell membrane</location>
        <topology evidence="1">Multi-pass membrane protein</topology>
    </subcellularLocation>
</comment>
<proteinExistence type="predicted"/>
<feature type="transmembrane region" description="Helical" evidence="6">
    <location>
        <begin position="274"/>
        <end position="292"/>
    </location>
</feature>
<keyword evidence="4 6" id="KW-1133">Transmembrane helix</keyword>
<dbReference type="CDD" id="cd06580">
    <property type="entry name" value="TM_PBP1_transp_TpRbsC_like"/>
    <property type="match status" value="1"/>
</dbReference>
<evidence type="ECO:0000256" key="3">
    <source>
        <dbReference type="ARBA" id="ARBA00022692"/>
    </source>
</evidence>
<dbReference type="PANTHER" id="PTHR43370">
    <property type="entry name" value="SUGAR ABC TRANSPORTER INTEGRAL MEMBRANE PROTEIN-RELATED"/>
    <property type="match status" value="1"/>
</dbReference>
<dbReference type="PANTHER" id="PTHR43370:SF2">
    <property type="entry name" value="ABC TRANSPORTER PERMEASE PROTEIN"/>
    <property type="match status" value="1"/>
</dbReference>
<dbReference type="InterPro" id="IPR001851">
    <property type="entry name" value="ABC_transp_permease"/>
</dbReference>
<sequence length="312" mass="32866">MGEEMWISYAASAIRLSVPLLLAALGILFMSRSGILNIGMEGMMLIGSLAGVLGAYYTGSVWMGLATAAIVCGLFGLLFGFLVITTGADQVIIGTAMNLLGLGLTTVFGRSLLGMGTEAVQVSGFPVIRIPLLADLPGVGPVLFEQNAITYGAFLLVPLAGFLLYRTPWGLRVRAVGENPLAADTLGVKVHRVRYACCWIGGTLAGFAGSALSLGILNQFTENMAAGRGFIALSAVIFGRWTPSGTLLGSLLFGGADALQMRFQSMGIEIPYQFMLMFPYLLTMIALAWFSGRTKQPAATGVPYKSAANRNG</sequence>
<reference evidence="7 8" key="1">
    <citation type="submission" date="2024-09" db="EMBL/GenBank/DDBJ databases">
        <authorList>
            <person name="Sun Q."/>
            <person name="Mori K."/>
        </authorList>
    </citation>
    <scope>NUCLEOTIDE SEQUENCE [LARGE SCALE GENOMIC DNA]</scope>
    <source>
        <strain evidence="7 8">TISTR 2452</strain>
    </source>
</reference>
<protein>
    <submittedName>
        <fullName evidence="7">ABC transporter permease</fullName>
    </submittedName>
</protein>
<feature type="transmembrane region" description="Helical" evidence="6">
    <location>
        <begin position="91"/>
        <end position="113"/>
    </location>
</feature>
<organism evidence="7 8">
    <name type="scientific">Paenibacillus aurantiacus</name>
    <dbReference type="NCBI Taxonomy" id="1936118"/>
    <lineage>
        <taxon>Bacteria</taxon>
        <taxon>Bacillati</taxon>
        <taxon>Bacillota</taxon>
        <taxon>Bacilli</taxon>
        <taxon>Bacillales</taxon>
        <taxon>Paenibacillaceae</taxon>
        <taxon>Paenibacillus</taxon>
    </lineage>
</organism>
<gene>
    <name evidence="7" type="ORF">ACFFSY_21250</name>
</gene>
<dbReference type="Proteomes" id="UP001589747">
    <property type="component" value="Unassembled WGS sequence"/>
</dbReference>
<evidence type="ECO:0000256" key="2">
    <source>
        <dbReference type="ARBA" id="ARBA00022475"/>
    </source>
</evidence>
<dbReference type="Pfam" id="PF02653">
    <property type="entry name" value="BPD_transp_2"/>
    <property type="match status" value="1"/>
</dbReference>
<evidence type="ECO:0000313" key="8">
    <source>
        <dbReference type="Proteomes" id="UP001589747"/>
    </source>
</evidence>
<name>A0ABV5KTB3_9BACL</name>
<feature type="transmembrane region" description="Helical" evidence="6">
    <location>
        <begin position="6"/>
        <end position="30"/>
    </location>
</feature>
<feature type="transmembrane region" description="Helical" evidence="6">
    <location>
        <begin position="196"/>
        <end position="217"/>
    </location>
</feature>
<evidence type="ECO:0000256" key="6">
    <source>
        <dbReference type="SAM" id="Phobius"/>
    </source>
</evidence>
<evidence type="ECO:0000256" key="4">
    <source>
        <dbReference type="ARBA" id="ARBA00022989"/>
    </source>
</evidence>
<accession>A0ABV5KTB3</accession>
<evidence type="ECO:0000256" key="5">
    <source>
        <dbReference type="ARBA" id="ARBA00023136"/>
    </source>
</evidence>
<evidence type="ECO:0000313" key="7">
    <source>
        <dbReference type="EMBL" id="MFB9328467.1"/>
    </source>
</evidence>
<feature type="transmembrane region" description="Helical" evidence="6">
    <location>
        <begin position="148"/>
        <end position="165"/>
    </location>
</feature>
<keyword evidence="5 6" id="KW-0472">Membrane</keyword>
<feature type="transmembrane region" description="Helical" evidence="6">
    <location>
        <begin position="42"/>
        <end position="59"/>
    </location>
</feature>